<dbReference type="AlphaFoldDB" id="A0AAE2ZIB4"/>
<gene>
    <name evidence="1" type="ORF">K1W69_07545</name>
</gene>
<organism evidence="1 2">
    <name type="scientific">Flavimaribacter sediminis</name>
    <dbReference type="NCBI Taxonomy" id="2865987"/>
    <lineage>
        <taxon>Bacteria</taxon>
        <taxon>Pseudomonadati</taxon>
        <taxon>Pseudomonadota</taxon>
        <taxon>Alphaproteobacteria</taxon>
        <taxon>Hyphomicrobiales</taxon>
        <taxon>Rhizobiaceae</taxon>
        <taxon>Flavimaribacter</taxon>
    </lineage>
</organism>
<dbReference type="RefSeq" id="WP_220227670.1">
    <property type="nucleotide sequence ID" value="NZ_JAICBX010000001.1"/>
</dbReference>
<dbReference type="InterPro" id="IPR013324">
    <property type="entry name" value="RNA_pol_sigma_r3/r4-like"/>
</dbReference>
<evidence type="ECO:0000313" key="1">
    <source>
        <dbReference type="EMBL" id="MBW8637038.1"/>
    </source>
</evidence>
<dbReference type="EMBL" id="JAICBX010000001">
    <property type="protein sequence ID" value="MBW8637038.1"/>
    <property type="molecule type" value="Genomic_DNA"/>
</dbReference>
<dbReference type="SUPFAM" id="SSF88659">
    <property type="entry name" value="Sigma3 and sigma4 domains of RNA polymerase sigma factors"/>
    <property type="match status" value="1"/>
</dbReference>
<evidence type="ECO:0000313" key="2">
    <source>
        <dbReference type="Proteomes" id="UP001196509"/>
    </source>
</evidence>
<dbReference type="Proteomes" id="UP001196509">
    <property type="component" value="Unassembled WGS sequence"/>
</dbReference>
<accession>A0AAE2ZIB4</accession>
<keyword evidence="2" id="KW-1185">Reference proteome</keyword>
<reference evidence="1" key="1">
    <citation type="submission" date="2021-08" db="EMBL/GenBank/DDBJ databases">
        <title>Hoeflea bacterium WL0058 sp. nov., isolated from the sediment.</title>
        <authorList>
            <person name="Wang L."/>
            <person name="Zhang D."/>
        </authorList>
    </citation>
    <scope>NUCLEOTIDE SEQUENCE</scope>
    <source>
        <strain evidence="1">WL0058</strain>
    </source>
</reference>
<comment type="caution">
    <text evidence="1">The sequence shown here is derived from an EMBL/GenBank/DDBJ whole genome shotgun (WGS) entry which is preliminary data.</text>
</comment>
<protein>
    <submittedName>
        <fullName evidence="1">Uncharacterized protein</fullName>
    </submittedName>
</protein>
<proteinExistence type="predicted"/>
<name>A0AAE2ZIB4_9HYPH</name>
<sequence length="124" mass="14150">MKSLSQLSESQQIRVLQLFGGDASTEEIARHFGISAQSIRRRAARLNIRKGHALQNVIGEQTRETKLGASRHLEIRKRQRRGYWIPSELEQTYCNLLLEGMTRRQAGEMLGLFEIGDDKQGVTQ</sequence>